<sequence length="324" mass="36503">MLDVRAALSNGTLLHPPGFHVVGFTAMPHANLYLIFLGVVYVLTVLFNCFILCIICLDHKLHSPKFLAVANLAVVDILFSSCVIPGMLKIFLFKDPFVPFNLCLVQMGVYYCCSSLESFSLAVLAYDRLIAICFPLRQHAINTNTYMLCILGSIWAFCLITITFSTSIMKRLSFCDSVQVYSYFCDYSPVYRLACNDYSLQWATAVSLSIVILFGPLSLIIMSYISILIAVFRMKNAGNRYKALATCTEHLILVAIFYLPTLTLYIIGFFLYRLDPDIRMVTLSMSACMPLCLNPVVYSLKTKEIKSKAQILFCKSTVRPEEKL</sequence>
<name>A0A6P3VHW3_CLUHA</name>
<dbReference type="GO" id="GO:0004984">
    <property type="term" value="F:olfactory receptor activity"/>
    <property type="evidence" value="ECO:0007669"/>
    <property type="project" value="InterPro"/>
</dbReference>
<evidence type="ECO:0000256" key="9">
    <source>
        <dbReference type="ARBA" id="ARBA00023157"/>
    </source>
</evidence>
<keyword evidence="8 13" id="KW-0472">Membrane</keyword>
<dbReference type="SUPFAM" id="SSF81321">
    <property type="entry name" value="Family A G protein-coupled receptor-like"/>
    <property type="match status" value="1"/>
</dbReference>
<evidence type="ECO:0000256" key="1">
    <source>
        <dbReference type="ARBA" id="ARBA00004651"/>
    </source>
</evidence>
<dbReference type="GO" id="GO:0004930">
    <property type="term" value="F:G protein-coupled receptor activity"/>
    <property type="evidence" value="ECO:0007669"/>
    <property type="project" value="UniProtKB-KW"/>
</dbReference>
<evidence type="ECO:0000256" key="6">
    <source>
        <dbReference type="ARBA" id="ARBA00022989"/>
    </source>
</evidence>
<evidence type="ECO:0000256" key="7">
    <source>
        <dbReference type="ARBA" id="ARBA00023040"/>
    </source>
</evidence>
<dbReference type="GeneID" id="105890462"/>
<feature type="transmembrane region" description="Helical" evidence="13">
    <location>
        <begin position="69"/>
        <end position="88"/>
    </location>
</feature>
<dbReference type="PRINTS" id="PR00245">
    <property type="entry name" value="OLFACTORYR"/>
</dbReference>
<feature type="transmembrane region" description="Helical" evidence="13">
    <location>
        <begin position="206"/>
        <end position="231"/>
    </location>
</feature>
<dbReference type="OrthoDB" id="9444602at2759"/>
<keyword evidence="12" id="KW-0807">Transducer</keyword>
<dbReference type="PANTHER" id="PTHR26451:SF470">
    <property type="entry name" value="OLFACTORY RECEPTOR"/>
    <property type="match status" value="1"/>
</dbReference>
<dbReference type="PRINTS" id="PR00237">
    <property type="entry name" value="GPCRRHODOPSN"/>
</dbReference>
<evidence type="ECO:0000256" key="11">
    <source>
        <dbReference type="ARBA" id="ARBA00023180"/>
    </source>
</evidence>
<evidence type="ECO:0000256" key="4">
    <source>
        <dbReference type="ARBA" id="ARBA00022692"/>
    </source>
</evidence>
<evidence type="ECO:0000313" key="16">
    <source>
        <dbReference type="RefSeq" id="XP_012671940.2"/>
    </source>
</evidence>
<dbReference type="Proteomes" id="UP000515152">
    <property type="component" value="Chromosome 8"/>
</dbReference>
<dbReference type="PANTHER" id="PTHR26451">
    <property type="entry name" value="G_PROTEIN_RECEP_F1_2 DOMAIN-CONTAINING PROTEIN"/>
    <property type="match status" value="1"/>
</dbReference>
<keyword evidence="4 13" id="KW-0812">Transmembrane</keyword>
<evidence type="ECO:0000256" key="13">
    <source>
        <dbReference type="SAM" id="Phobius"/>
    </source>
</evidence>
<evidence type="ECO:0000256" key="2">
    <source>
        <dbReference type="ARBA" id="ARBA00022475"/>
    </source>
</evidence>
<dbReference type="InterPro" id="IPR000725">
    <property type="entry name" value="Olfact_rcpt"/>
</dbReference>
<evidence type="ECO:0000256" key="12">
    <source>
        <dbReference type="ARBA" id="ARBA00023224"/>
    </source>
</evidence>
<evidence type="ECO:0000256" key="8">
    <source>
        <dbReference type="ARBA" id="ARBA00023136"/>
    </source>
</evidence>
<evidence type="ECO:0000313" key="15">
    <source>
        <dbReference type="Proteomes" id="UP000515152"/>
    </source>
</evidence>
<dbReference type="Pfam" id="PF13853">
    <property type="entry name" value="7tm_4"/>
    <property type="match status" value="1"/>
</dbReference>
<dbReference type="InterPro" id="IPR017452">
    <property type="entry name" value="GPCR_Rhodpsn_7TM"/>
</dbReference>
<organism evidence="15 16">
    <name type="scientific">Clupea harengus</name>
    <name type="common">Atlantic herring</name>
    <dbReference type="NCBI Taxonomy" id="7950"/>
    <lineage>
        <taxon>Eukaryota</taxon>
        <taxon>Metazoa</taxon>
        <taxon>Chordata</taxon>
        <taxon>Craniata</taxon>
        <taxon>Vertebrata</taxon>
        <taxon>Euteleostomi</taxon>
        <taxon>Actinopterygii</taxon>
        <taxon>Neopterygii</taxon>
        <taxon>Teleostei</taxon>
        <taxon>Clupei</taxon>
        <taxon>Clupeiformes</taxon>
        <taxon>Clupeoidei</taxon>
        <taxon>Clupeidae</taxon>
        <taxon>Clupea</taxon>
    </lineage>
</organism>
<keyword evidence="7" id="KW-0297">G-protein coupled receptor</keyword>
<keyword evidence="11" id="KW-0325">Glycoprotein</keyword>
<feature type="transmembrane region" description="Helical" evidence="13">
    <location>
        <begin position="146"/>
        <end position="164"/>
    </location>
</feature>
<keyword evidence="2" id="KW-1003">Cell membrane</keyword>
<proteinExistence type="predicted"/>
<evidence type="ECO:0000256" key="10">
    <source>
        <dbReference type="ARBA" id="ARBA00023170"/>
    </source>
</evidence>
<feature type="transmembrane region" description="Helical" evidence="13">
    <location>
        <begin position="32"/>
        <end position="57"/>
    </location>
</feature>
<dbReference type="Gene3D" id="1.20.1070.10">
    <property type="entry name" value="Rhodopsin 7-helix transmembrane proteins"/>
    <property type="match status" value="1"/>
</dbReference>
<keyword evidence="10 16" id="KW-0675">Receptor</keyword>
<accession>A0A6P3VHW3</accession>
<keyword evidence="9" id="KW-1015">Disulfide bond</keyword>
<reference evidence="16" key="1">
    <citation type="submission" date="2025-08" db="UniProtKB">
        <authorList>
            <consortium name="RefSeq"/>
        </authorList>
    </citation>
    <scope>IDENTIFICATION</scope>
</reference>
<evidence type="ECO:0000256" key="5">
    <source>
        <dbReference type="ARBA" id="ARBA00022725"/>
    </source>
</evidence>
<feature type="domain" description="G-protein coupled receptors family 1 profile" evidence="14">
    <location>
        <begin position="47"/>
        <end position="298"/>
    </location>
</feature>
<dbReference type="PROSITE" id="PS50262">
    <property type="entry name" value="G_PROTEIN_RECEP_F1_2"/>
    <property type="match status" value="1"/>
</dbReference>
<feature type="transmembrane region" description="Helical" evidence="13">
    <location>
        <begin position="251"/>
        <end position="272"/>
    </location>
</feature>
<dbReference type="AlphaFoldDB" id="A0A6P3VHW3"/>
<dbReference type="RefSeq" id="XP_012671940.2">
    <property type="nucleotide sequence ID" value="XM_012816486.3"/>
</dbReference>
<dbReference type="GO" id="GO:0005549">
    <property type="term" value="F:odorant binding"/>
    <property type="evidence" value="ECO:0007669"/>
    <property type="project" value="TreeGrafter"/>
</dbReference>
<gene>
    <name evidence="16" type="primary">or41a2</name>
</gene>
<keyword evidence="6 13" id="KW-1133">Transmembrane helix</keyword>
<keyword evidence="5" id="KW-0552">Olfaction</keyword>
<evidence type="ECO:0000259" key="14">
    <source>
        <dbReference type="PROSITE" id="PS50262"/>
    </source>
</evidence>
<keyword evidence="15" id="KW-1185">Reference proteome</keyword>
<feature type="transmembrane region" description="Helical" evidence="13">
    <location>
        <begin position="108"/>
        <end position="126"/>
    </location>
</feature>
<dbReference type="InterPro" id="IPR052921">
    <property type="entry name" value="GPCR1_Superfamily_Member"/>
</dbReference>
<feature type="transmembrane region" description="Helical" evidence="13">
    <location>
        <begin position="278"/>
        <end position="300"/>
    </location>
</feature>
<keyword evidence="3" id="KW-0716">Sensory transduction</keyword>
<evidence type="ECO:0000256" key="3">
    <source>
        <dbReference type="ARBA" id="ARBA00022606"/>
    </source>
</evidence>
<dbReference type="InterPro" id="IPR000276">
    <property type="entry name" value="GPCR_Rhodpsn"/>
</dbReference>
<dbReference type="FunFam" id="1.20.1070.10:FF:000024">
    <property type="entry name" value="Olfactory receptor"/>
    <property type="match status" value="1"/>
</dbReference>
<dbReference type="KEGG" id="char:105890462"/>
<dbReference type="CTD" id="100073337"/>
<protein>
    <submittedName>
        <fullName evidence="16">Odorant receptor 108-3</fullName>
    </submittedName>
</protein>
<comment type="subcellular location">
    <subcellularLocation>
        <location evidence="1">Cell membrane</location>
        <topology evidence="1">Multi-pass membrane protein</topology>
    </subcellularLocation>
</comment>
<dbReference type="GO" id="GO:0005886">
    <property type="term" value="C:plasma membrane"/>
    <property type="evidence" value="ECO:0007669"/>
    <property type="project" value="UniProtKB-SubCell"/>
</dbReference>